<keyword evidence="2" id="KW-1185">Reference proteome</keyword>
<proteinExistence type="predicted"/>
<evidence type="ECO:0000313" key="2">
    <source>
        <dbReference type="Proteomes" id="UP000246514"/>
    </source>
</evidence>
<dbReference type="GeneID" id="54992345"/>
<organism evidence="1 2">
    <name type="scientific">Microbacterium phage Squash</name>
    <dbReference type="NCBI Taxonomy" id="2182357"/>
    <lineage>
        <taxon>Viruses</taxon>
        <taxon>Duplodnaviria</taxon>
        <taxon>Heunggongvirae</taxon>
        <taxon>Uroviricota</taxon>
        <taxon>Caudoviricetes</taxon>
        <taxon>Squashvirus</taxon>
        <taxon>Squashvirus squash</taxon>
    </lineage>
</organism>
<name>A0A2U8UM62_9CAUD</name>
<dbReference type="KEGG" id="vg:54992345"/>
<gene>
    <name evidence="1" type="primary">80</name>
    <name evidence="1" type="ORF">PBI_SQUASH_80</name>
</gene>
<protein>
    <submittedName>
        <fullName evidence="1">Nucleotide pyrophosphohydrolase</fullName>
    </submittedName>
</protein>
<dbReference type="Proteomes" id="UP000246514">
    <property type="component" value="Segment"/>
</dbReference>
<dbReference type="GO" id="GO:0016787">
    <property type="term" value="F:hydrolase activity"/>
    <property type="evidence" value="ECO:0007669"/>
    <property type="project" value="UniProtKB-KW"/>
</dbReference>
<reference evidence="1 2" key="1">
    <citation type="submission" date="2018-04" db="EMBL/GenBank/DDBJ databases">
        <authorList>
            <person name="Fournier C.T."/>
            <person name="Kim C.J."/>
            <person name="Romero I.G."/>
            <person name="Sanchez M."/>
            <person name="Do N."/>
            <person name="Wu S."/>
            <person name="Mosier S.A."/>
            <person name="Wang J."/>
            <person name="Lund A."/>
            <person name="Moberg-Parker J."/>
            <person name="Stanton A.-C.J."/>
            <person name="Garlena R.A."/>
            <person name="Russell D.A."/>
            <person name="Pope W.H."/>
            <person name="Jacobs-Sera D."/>
            <person name="Hatfull G.F."/>
        </authorList>
    </citation>
    <scope>NUCLEOTIDE SEQUENCE [LARGE SCALE GENOMIC DNA]</scope>
</reference>
<evidence type="ECO:0000313" key="1">
    <source>
        <dbReference type="EMBL" id="AWN04698.1"/>
    </source>
</evidence>
<dbReference type="RefSeq" id="YP_009801819.1">
    <property type="nucleotide sequence ID" value="NC_047975.1"/>
</dbReference>
<keyword evidence="1" id="KW-0378">Hydrolase</keyword>
<accession>A0A2U8UM62</accession>
<sequence length="92" mass="10667">MTAQTEAAAHMRAVTEALTRTTEDDTHDRATTRVRMIFGMFYDDEESEPDQAIRDALTDLMHMAAERHVDFEEALSAAARMWTMEREDWEVE</sequence>
<dbReference type="EMBL" id="MH153813">
    <property type="protein sequence ID" value="AWN04698.1"/>
    <property type="molecule type" value="Genomic_DNA"/>
</dbReference>